<evidence type="ECO:0000256" key="1">
    <source>
        <dbReference type="ARBA" id="ARBA00005912"/>
    </source>
</evidence>
<evidence type="ECO:0000256" key="2">
    <source>
        <dbReference type="ARBA" id="ARBA00022917"/>
    </source>
</evidence>
<gene>
    <name evidence="4" type="ORF">A2427_04435</name>
</gene>
<dbReference type="InterPro" id="IPR036191">
    <property type="entry name" value="RRF_sf"/>
</dbReference>
<evidence type="ECO:0000313" key="4">
    <source>
        <dbReference type="EMBL" id="OGZ26692.1"/>
    </source>
</evidence>
<dbReference type="AlphaFoldDB" id="A0A1G2EMB9"/>
<feature type="domain" description="Ribosome recycling factor" evidence="3">
    <location>
        <begin position="23"/>
        <end position="183"/>
    </location>
</feature>
<evidence type="ECO:0000313" key="5">
    <source>
        <dbReference type="Proteomes" id="UP000176326"/>
    </source>
</evidence>
<dbReference type="PANTHER" id="PTHR20982:SF3">
    <property type="entry name" value="MITOCHONDRIAL RIBOSOME RECYCLING FACTOR PSEUDO 1"/>
    <property type="match status" value="1"/>
</dbReference>
<dbReference type="PANTHER" id="PTHR20982">
    <property type="entry name" value="RIBOSOME RECYCLING FACTOR"/>
    <property type="match status" value="1"/>
</dbReference>
<organism evidence="4 5">
    <name type="scientific">Candidatus Nealsonbacteria bacterium RIFOXYC1_FULL_40_7</name>
    <dbReference type="NCBI Taxonomy" id="1801678"/>
    <lineage>
        <taxon>Bacteria</taxon>
        <taxon>Candidatus Nealsoniibacteriota</taxon>
    </lineage>
</organism>
<dbReference type="InterPro" id="IPR023584">
    <property type="entry name" value="Ribosome_recyc_fac_dom"/>
</dbReference>
<comment type="similarity">
    <text evidence="1">Belongs to the RRF family.</text>
</comment>
<evidence type="ECO:0000259" key="3">
    <source>
        <dbReference type="Pfam" id="PF01765"/>
    </source>
</evidence>
<dbReference type="Proteomes" id="UP000176326">
    <property type="component" value="Unassembled WGS sequence"/>
</dbReference>
<name>A0A1G2EMB9_9BACT</name>
<dbReference type="Pfam" id="PF01765">
    <property type="entry name" value="RRF"/>
    <property type="match status" value="1"/>
</dbReference>
<dbReference type="GO" id="GO:0043023">
    <property type="term" value="F:ribosomal large subunit binding"/>
    <property type="evidence" value="ECO:0007669"/>
    <property type="project" value="TreeGrafter"/>
</dbReference>
<dbReference type="InterPro" id="IPR002661">
    <property type="entry name" value="Ribosome_recyc_fac"/>
</dbReference>
<sequence length="185" mass="21390">MNYKQITDKIKPELDKVIIFLGKEAEKLRAGRASASLVEDITIDCFGQKMPLKQLAAISVPEPKQIIIQPWDKSYLEPIEKGLSSSSIGINPIVDKDTIRLTLPPLTDEYRKGLLRMLSERQEEARKTIRHWRTQAWDEVQEKAKTGEIREDDKFKAKDELQKIVDEYGKKIDEIGENKKREIEL</sequence>
<dbReference type="NCBIfam" id="TIGR00496">
    <property type="entry name" value="frr"/>
    <property type="match status" value="1"/>
</dbReference>
<dbReference type="GO" id="GO:0006412">
    <property type="term" value="P:translation"/>
    <property type="evidence" value="ECO:0007669"/>
    <property type="project" value="UniProtKB-KW"/>
</dbReference>
<dbReference type="Gene3D" id="1.10.132.20">
    <property type="entry name" value="Ribosome-recycling factor"/>
    <property type="match status" value="1"/>
</dbReference>
<reference evidence="4 5" key="1">
    <citation type="journal article" date="2016" name="Nat. Commun.">
        <title>Thousands of microbial genomes shed light on interconnected biogeochemical processes in an aquifer system.</title>
        <authorList>
            <person name="Anantharaman K."/>
            <person name="Brown C.T."/>
            <person name="Hug L.A."/>
            <person name="Sharon I."/>
            <person name="Castelle C.J."/>
            <person name="Probst A.J."/>
            <person name="Thomas B.C."/>
            <person name="Singh A."/>
            <person name="Wilkins M.J."/>
            <person name="Karaoz U."/>
            <person name="Brodie E.L."/>
            <person name="Williams K.H."/>
            <person name="Hubbard S.S."/>
            <person name="Banfield J.F."/>
        </authorList>
    </citation>
    <scope>NUCLEOTIDE SEQUENCE [LARGE SCALE GENOMIC DNA]</scope>
</reference>
<dbReference type="Gene3D" id="3.30.1360.40">
    <property type="match status" value="1"/>
</dbReference>
<proteinExistence type="inferred from homology"/>
<protein>
    <submittedName>
        <fullName evidence="4">Ribosome recycling factor</fullName>
    </submittedName>
</protein>
<comment type="caution">
    <text evidence="4">The sequence shown here is derived from an EMBL/GenBank/DDBJ whole genome shotgun (WGS) entry which is preliminary data.</text>
</comment>
<dbReference type="EMBL" id="MHMN01000057">
    <property type="protein sequence ID" value="OGZ26692.1"/>
    <property type="molecule type" value="Genomic_DNA"/>
</dbReference>
<keyword evidence="2" id="KW-0648">Protein biosynthesis</keyword>
<dbReference type="FunFam" id="3.30.1360.40:FF:000001">
    <property type="entry name" value="Ribosome-recycling factor"/>
    <property type="match status" value="1"/>
</dbReference>
<dbReference type="SUPFAM" id="SSF55194">
    <property type="entry name" value="Ribosome recycling factor, RRF"/>
    <property type="match status" value="1"/>
</dbReference>
<accession>A0A1G2EMB9</accession>